<organism evidence="1 2">
    <name type="scientific">Colletotrichum truncatum</name>
    <name type="common">Anthracnose fungus</name>
    <name type="synonym">Colletotrichum capsici</name>
    <dbReference type="NCBI Taxonomy" id="5467"/>
    <lineage>
        <taxon>Eukaryota</taxon>
        <taxon>Fungi</taxon>
        <taxon>Dikarya</taxon>
        <taxon>Ascomycota</taxon>
        <taxon>Pezizomycotina</taxon>
        <taxon>Sordariomycetes</taxon>
        <taxon>Hypocreomycetidae</taxon>
        <taxon>Glomerellales</taxon>
        <taxon>Glomerellaceae</taxon>
        <taxon>Colletotrichum</taxon>
        <taxon>Colletotrichum truncatum species complex</taxon>
    </lineage>
</organism>
<gene>
    <name evidence="1" type="ORF">CTRU02_202562</name>
</gene>
<dbReference type="Proteomes" id="UP000805649">
    <property type="component" value="Unassembled WGS sequence"/>
</dbReference>
<comment type="caution">
    <text evidence="1">The sequence shown here is derived from an EMBL/GenBank/DDBJ whole genome shotgun (WGS) entry which is preliminary data.</text>
</comment>
<dbReference type="EMBL" id="VUJX02000001">
    <property type="protein sequence ID" value="KAL0944675.1"/>
    <property type="molecule type" value="Genomic_DNA"/>
</dbReference>
<proteinExistence type="predicted"/>
<keyword evidence="2" id="KW-1185">Reference proteome</keyword>
<protein>
    <submittedName>
        <fullName evidence="1">F-box domain-containing protein</fullName>
    </submittedName>
</protein>
<name>A0ACC3ZKQ7_COLTU</name>
<accession>A0ACC3ZKQ7</accession>
<evidence type="ECO:0000313" key="2">
    <source>
        <dbReference type="Proteomes" id="UP000805649"/>
    </source>
</evidence>
<reference evidence="1 2" key="1">
    <citation type="journal article" date="2020" name="Phytopathology">
        <title>Genome Sequence Resources of Colletotrichum truncatum, C. plurivorum, C. musicola, and C. sojae: Four Species Pathogenic to Soybean (Glycine max).</title>
        <authorList>
            <person name="Rogerio F."/>
            <person name="Boufleur T.R."/>
            <person name="Ciampi-Guillardi M."/>
            <person name="Sukno S.A."/>
            <person name="Thon M.R."/>
            <person name="Massola Junior N.S."/>
            <person name="Baroncelli R."/>
        </authorList>
    </citation>
    <scope>NUCLEOTIDE SEQUENCE [LARGE SCALE GENOMIC DNA]</scope>
    <source>
        <strain evidence="1 2">CMES1059</strain>
    </source>
</reference>
<sequence length="509" mass="58409">MRLNDFPPELLSQVLGQLAHSVNPANALAHASQHGLFNARFVCRKWDALATKHLFHTVTLKHDPRPVKYDRLVVKDGRLEREGDDRGNEFKSWNTLLDSEAVRNAAQCAVINSSPANMRKNADYRAWYKWEEKGEYPSFTKAIDRIVELPNLNEVHLRFSEVCRGVRDDGLSRTFWPHGVEPAPTRLSMLSACFKAMAARAKNDDASRIRSLILENVQNLSLESLTTPEMSSVVKDINSLAIMVTEEWNEYGPDQDVFFDERWQFEPHLQKDVLPLFSESLTSLSLGFREYWGTMPGRFDGKGLVYPNLKTLTLYNYVFSHHDQIDWILAQTSLTSLRLVSCQVAYLLHAETTSLQQWGVSTHDWEELPDGAYDLWGPEWRTYRFDGTWETIFDKIRTKLPNLTDFRFNNADMSEPIFTFANEENVLFPGRYILFNSGMLPSPWLEAESDGDMEFGSNDPLPGDINDTEIPEDYPELNRGRETVEGDSRAFKDLLQAVADRRKSSEHEA</sequence>
<evidence type="ECO:0000313" key="1">
    <source>
        <dbReference type="EMBL" id="KAL0944675.1"/>
    </source>
</evidence>